<reference evidence="2 3" key="1">
    <citation type="submission" date="2019-03" db="EMBL/GenBank/DDBJ databases">
        <title>Sequencing the genomes of 1000 actinobacteria strains.</title>
        <authorList>
            <person name="Klenk H.-P."/>
        </authorList>
    </citation>
    <scope>NUCLEOTIDE SEQUENCE [LARGE SCALE GENOMIC DNA]</scope>
    <source>
        <strain evidence="2 3">DSM 44969</strain>
    </source>
</reference>
<evidence type="ECO:0000313" key="3">
    <source>
        <dbReference type="Proteomes" id="UP000295560"/>
    </source>
</evidence>
<dbReference type="SUPFAM" id="SSF109854">
    <property type="entry name" value="DinB/YfiT-like putative metalloenzymes"/>
    <property type="match status" value="1"/>
</dbReference>
<dbReference type="InterPro" id="IPR034660">
    <property type="entry name" value="DinB/YfiT-like"/>
</dbReference>
<dbReference type="GO" id="GO:0016853">
    <property type="term" value="F:isomerase activity"/>
    <property type="evidence" value="ECO:0007669"/>
    <property type="project" value="UniProtKB-KW"/>
</dbReference>
<evidence type="ECO:0000259" key="1">
    <source>
        <dbReference type="Pfam" id="PF11716"/>
    </source>
</evidence>
<gene>
    <name evidence="2" type="ORF">EV378_4983</name>
</gene>
<keyword evidence="3" id="KW-1185">Reference proteome</keyword>
<name>A0A4R1HMW5_PSEEN</name>
<dbReference type="OrthoDB" id="4453346at2"/>
<evidence type="ECO:0000313" key="2">
    <source>
        <dbReference type="EMBL" id="TCK21009.1"/>
    </source>
</evidence>
<feature type="domain" description="Mycothiol-dependent maleylpyruvate isomerase metal-binding" evidence="1">
    <location>
        <begin position="9"/>
        <end position="130"/>
    </location>
</feature>
<accession>A0A4R1HMW5</accession>
<dbReference type="AlphaFoldDB" id="A0A4R1HMW5"/>
<sequence>MRAHDVEAVTSEMISALGGRADLPWDGPAGPLEWSCRDTALHVADDLFTYASQLATETAYDHVPYEISVAPDTGPNDVLRVVETGSALLASVLRTAHPGARGWHPNGVSDPGGFAAMGVLEIVVHTHDIATGLGLAWTPPEDTCRAVLERLFPEAPADASDPMAALLWATGRGELPGMSTRDASWRWDSSVRS</sequence>
<keyword evidence="2" id="KW-0670">Pyruvate</keyword>
<dbReference type="EMBL" id="SMFZ01000002">
    <property type="protein sequence ID" value="TCK21009.1"/>
    <property type="molecule type" value="Genomic_DNA"/>
</dbReference>
<proteinExistence type="predicted"/>
<organism evidence="2 3">
    <name type="scientific">Pseudonocardia endophytica</name>
    <dbReference type="NCBI Taxonomy" id="401976"/>
    <lineage>
        <taxon>Bacteria</taxon>
        <taxon>Bacillati</taxon>
        <taxon>Actinomycetota</taxon>
        <taxon>Actinomycetes</taxon>
        <taxon>Pseudonocardiales</taxon>
        <taxon>Pseudonocardiaceae</taxon>
        <taxon>Pseudonocardia</taxon>
    </lineage>
</organism>
<dbReference type="Gene3D" id="1.20.120.450">
    <property type="entry name" value="dinb family like domain"/>
    <property type="match status" value="1"/>
</dbReference>
<dbReference type="RefSeq" id="WP_132429814.1">
    <property type="nucleotide sequence ID" value="NZ_SMFZ01000002.1"/>
</dbReference>
<dbReference type="GO" id="GO:0046872">
    <property type="term" value="F:metal ion binding"/>
    <property type="evidence" value="ECO:0007669"/>
    <property type="project" value="InterPro"/>
</dbReference>
<comment type="caution">
    <text evidence="2">The sequence shown here is derived from an EMBL/GenBank/DDBJ whole genome shotgun (WGS) entry which is preliminary data.</text>
</comment>
<protein>
    <submittedName>
        <fullName evidence="2">Mycothiol maleylpyruvate isomerase-like protein</fullName>
    </submittedName>
</protein>
<keyword evidence="2" id="KW-0413">Isomerase</keyword>
<dbReference type="Pfam" id="PF11716">
    <property type="entry name" value="MDMPI_N"/>
    <property type="match status" value="1"/>
</dbReference>
<dbReference type="Proteomes" id="UP000295560">
    <property type="component" value="Unassembled WGS sequence"/>
</dbReference>
<dbReference type="InterPro" id="IPR024344">
    <property type="entry name" value="MDMPI_metal-binding"/>
</dbReference>